<comment type="caution">
    <text evidence="1">The sequence shown here is derived from an EMBL/GenBank/DDBJ whole genome shotgun (WGS) entry which is preliminary data.</text>
</comment>
<dbReference type="Proteomes" id="UP000252519">
    <property type="component" value="Unassembled WGS sequence"/>
</dbReference>
<accession>A0A368G187</accession>
<dbReference type="AlphaFoldDB" id="A0A368G187"/>
<sequence>MEDKCPTHLQLSSSQNPAMEDFRRLNEFVATLSFGKDLFPSTHSLLIYSLGNRSLSDLFRSAMISPQNVNECKEISKVLCDAAVEAVDSLLLQTE</sequence>
<reference evidence="1 2" key="1">
    <citation type="submission" date="2014-10" db="EMBL/GenBank/DDBJ databases">
        <title>Draft genome of the hookworm Ancylostoma caninum.</title>
        <authorList>
            <person name="Mitreva M."/>
        </authorList>
    </citation>
    <scope>NUCLEOTIDE SEQUENCE [LARGE SCALE GENOMIC DNA]</scope>
    <source>
        <strain evidence="1 2">Baltimore</strain>
    </source>
</reference>
<gene>
    <name evidence="1" type="ORF">ANCCAN_17322</name>
</gene>
<evidence type="ECO:0000313" key="2">
    <source>
        <dbReference type="Proteomes" id="UP000252519"/>
    </source>
</evidence>
<keyword evidence="2" id="KW-1185">Reference proteome</keyword>
<name>A0A368G187_ANCCA</name>
<dbReference type="EMBL" id="JOJR01000527">
    <property type="protein sequence ID" value="RCN36790.1"/>
    <property type="molecule type" value="Genomic_DNA"/>
</dbReference>
<proteinExistence type="predicted"/>
<dbReference type="OrthoDB" id="10491686at2759"/>
<organism evidence="1 2">
    <name type="scientific">Ancylostoma caninum</name>
    <name type="common">Dog hookworm</name>
    <dbReference type="NCBI Taxonomy" id="29170"/>
    <lineage>
        <taxon>Eukaryota</taxon>
        <taxon>Metazoa</taxon>
        <taxon>Ecdysozoa</taxon>
        <taxon>Nematoda</taxon>
        <taxon>Chromadorea</taxon>
        <taxon>Rhabditida</taxon>
        <taxon>Rhabditina</taxon>
        <taxon>Rhabditomorpha</taxon>
        <taxon>Strongyloidea</taxon>
        <taxon>Ancylostomatidae</taxon>
        <taxon>Ancylostomatinae</taxon>
        <taxon>Ancylostoma</taxon>
    </lineage>
</organism>
<evidence type="ECO:0000313" key="1">
    <source>
        <dbReference type="EMBL" id="RCN36790.1"/>
    </source>
</evidence>
<protein>
    <submittedName>
        <fullName evidence="1">Uncharacterized protein</fullName>
    </submittedName>
</protein>